<dbReference type="Pfam" id="PF08268">
    <property type="entry name" value="FBA_3"/>
    <property type="match status" value="1"/>
</dbReference>
<evidence type="ECO:0000313" key="2">
    <source>
        <dbReference type="EMBL" id="VVB14645.1"/>
    </source>
</evidence>
<dbReference type="NCBIfam" id="TIGR01640">
    <property type="entry name" value="F_box_assoc_1"/>
    <property type="match status" value="1"/>
</dbReference>
<sequence length="185" mass="21376">MCGHPKESSQYQVFTLGAKQKSWRMIECSIPHRPWSNGVCIDGVVYYVADTGPELSQLSLMRFDVKSEKLDLITGVSADIVSKVVYGDIFVLNYEGKVAIPFRTTSYTFDVWVLDQDAKKHKWMKKLSFSIEPWKNLFPFINELWKTLSIIGITQTGEFILAPLMYSSGEVYFVHYNHNREFKKN</sequence>
<organism evidence="2 3">
    <name type="scientific">Arabis nemorensis</name>
    <dbReference type="NCBI Taxonomy" id="586526"/>
    <lineage>
        <taxon>Eukaryota</taxon>
        <taxon>Viridiplantae</taxon>
        <taxon>Streptophyta</taxon>
        <taxon>Embryophyta</taxon>
        <taxon>Tracheophyta</taxon>
        <taxon>Spermatophyta</taxon>
        <taxon>Magnoliopsida</taxon>
        <taxon>eudicotyledons</taxon>
        <taxon>Gunneridae</taxon>
        <taxon>Pentapetalae</taxon>
        <taxon>rosids</taxon>
        <taxon>malvids</taxon>
        <taxon>Brassicales</taxon>
        <taxon>Brassicaceae</taxon>
        <taxon>Arabideae</taxon>
        <taxon>Arabis</taxon>
    </lineage>
</organism>
<protein>
    <recommendedName>
        <fullName evidence="1">F-box associated beta-propeller type 3 domain-containing protein</fullName>
    </recommendedName>
</protein>
<accession>A0A565CLU8</accession>
<dbReference type="Proteomes" id="UP000489600">
    <property type="component" value="Unassembled WGS sequence"/>
</dbReference>
<reference evidence="2" key="1">
    <citation type="submission" date="2019-07" db="EMBL/GenBank/DDBJ databases">
        <authorList>
            <person name="Dittberner H."/>
        </authorList>
    </citation>
    <scope>NUCLEOTIDE SEQUENCE [LARGE SCALE GENOMIC DNA]</scope>
</reference>
<dbReference type="EMBL" id="CABITT030000008">
    <property type="protein sequence ID" value="VVB14645.1"/>
    <property type="molecule type" value="Genomic_DNA"/>
</dbReference>
<dbReference type="InterPro" id="IPR013187">
    <property type="entry name" value="F-box-assoc_dom_typ3"/>
</dbReference>
<dbReference type="InterPro" id="IPR017451">
    <property type="entry name" value="F-box-assoc_interact_dom"/>
</dbReference>
<evidence type="ECO:0000313" key="3">
    <source>
        <dbReference type="Proteomes" id="UP000489600"/>
    </source>
</evidence>
<dbReference type="AlphaFoldDB" id="A0A565CLU8"/>
<name>A0A565CLU8_9BRAS</name>
<proteinExistence type="predicted"/>
<feature type="domain" description="F-box associated beta-propeller type 3" evidence="1">
    <location>
        <begin position="6"/>
        <end position="180"/>
    </location>
</feature>
<keyword evidence="3" id="KW-1185">Reference proteome</keyword>
<gene>
    <name evidence="2" type="ORF">ANE_LOCUS25089</name>
</gene>
<comment type="caution">
    <text evidence="2">The sequence shown here is derived from an EMBL/GenBank/DDBJ whole genome shotgun (WGS) entry which is preliminary data.</text>
</comment>
<dbReference type="OrthoDB" id="1101806at2759"/>
<dbReference type="PANTHER" id="PTHR31111">
    <property type="entry name" value="BNAA05G37150D PROTEIN-RELATED"/>
    <property type="match status" value="1"/>
</dbReference>
<evidence type="ECO:0000259" key="1">
    <source>
        <dbReference type="Pfam" id="PF08268"/>
    </source>
</evidence>
<dbReference type="PANTHER" id="PTHR31111:SF67">
    <property type="entry name" value="F-BOX DOMAIN-CONTAINING PROTEIN"/>
    <property type="match status" value="1"/>
</dbReference>